<dbReference type="RefSeq" id="XP_007679927.1">
    <property type="nucleotide sequence ID" value="XM_007681737.1"/>
</dbReference>
<gene>
    <name evidence="3" type="ORF">BAUCODRAFT_76882</name>
</gene>
<dbReference type="STRING" id="717646.M2M8A4"/>
<dbReference type="Proteomes" id="UP000011761">
    <property type="component" value="Unassembled WGS sequence"/>
</dbReference>
<keyword evidence="4" id="KW-1185">Reference proteome</keyword>
<feature type="region of interest" description="Disordered" evidence="1">
    <location>
        <begin position="1"/>
        <end position="28"/>
    </location>
</feature>
<organism evidence="3 4">
    <name type="scientific">Baudoinia panamericana (strain UAMH 10762)</name>
    <name type="common">Angels' share fungus</name>
    <name type="synonym">Baudoinia compniacensis (strain UAMH 10762)</name>
    <dbReference type="NCBI Taxonomy" id="717646"/>
    <lineage>
        <taxon>Eukaryota</taxon>
        <taxon>Fungi</taxon>
        <taxon>Dikarya</taxon>
        <taxon>Ascomycota</taxon>
        <taxon>Pezizomycotina</taxon>
        <taxon>Dothideomycetes</taxon>
        <taxon>Dothideomycetidae</taxon>
        <taxon>Mycosphaerellales</taxon>
        <taxon>Teratosphaeriaceae</taxon>
        <taxon>Baudoinia</taxon>
    </lineage>
</organism>
<dbReference type="AlphaFoldDB" id="M2M8A4"/>
<dbReference type="InterPro" id="IPR000210">
    <property type="entry name" value="BTB/POZ_dom"/>
</dbReference>
<name>M2M8A4_BAUPA</name>
<reference evidence="3 4" key="1">
    <citation type="journal article" date="2012" name="PLoS Pathog.">
        <title>Diverse lifestyles and strategies of plant pathogenesis encoded in the genomes of eighteen Dothideomycetes fungi.</title>
        <authorList>
            <person name="Ohm R.A."/>
            <person name="Feau N."/>
            <person name="Henrissat B."/>
            <person name="Schoch C.L."/>
            <person name="Horwitz B.A."/>
            <person name="Barry K.W."/>
            <person name="Condon B.J."/>
            <person name="Copeland A.C."/>
            <person name="Dhillon B."/>
            <person name="Glaser F."/>
            <person name="Hesse C.N."/>
            <person name="Kosti I."/>
            <person name="LaButti K."/>
            <person name="Lindquist E.A."/>
            <person name="Lucas S."/>
            <person name="Salamov A.A."/>
            <person name="Bradshaw R.E."/>
            <person name="Ciuffetti L."/>
            <person name="Hamelin R.C."/>
            <person name="Kema G.H.J."/>
            <person name="Lawrence C."/>
            <person name="Scott J.A."/>
            <person name="Spatafora J.W."/>
            <person name="Turgeon B.G."/>
            <person name="de Wit P.J.G.M."/>
            <person name="Zhong S."/>
            <person name="Goodwin S.B."/>
            <person name="Grigoriev I.V."/>
        </authorList>
    </citation>
    <scope>NUCLEOTIDE SEQUENCE [LARGE SCALE GENOMIC DNA]</scope>
    <source>
        <strain evidence="3 4">UAMH 10762</strain>
    </source>
</reference>
<evidence type="ECO:0000313" key="4">
    <source>
        <dbReference type="Proteomes" id="UP000011761"/>
    </source>
</evidence>
<dbReference type="SUPFAM" id="SSF54695">
    <property type="entry name" value="POZ domain"/>
    <property type="match status" value="1"/>
</dbReference>
<dbReference type="EMBL" id="KB445561">
    <property type="protein sequence ID" value="EMC92591.1"/>
    <property type="molecule type" value="Genomic_DNA"/>
</dbReference>
<evidence type="ECO:0000313" key="3">
    <source>
        <dbReference type="EMBL" id="EMC92591.1"/>
    </source>
</evidence>
<feature type="domain" description="BTB" evidence="2">
    <location>
        <begin position="39"/>
        <end position="106"/>
    </location>
</feature>
<proteinExistence type="predicted"/>
<feature type="compositionally biased region" description="Low complexity" evidence="1">
    <location>
        <begin position="14"/>
        <end position="23"/>
    </location>
</feature>
<dbReference type="CDD" id="cd18186">
    <property type="entry name" value="BTB_POZ_ZBTB_KLHL-like"/>
    <property type="match status" value="1"/>
</dbReference>
<dbReference type="PROSITE" id="PS50097">
    <property type="entry name" value="BTB"/>
    <property type="match status" value="1"/>
</dbReference>
<dbReference type="GeneID" id="19117051"/>
<dbReference type="InterPro" id="IPR011333">
    <property type="entry name" value="SKP1/BTB/POZ_sf"/>
</dbReference>
<dbReference type="HOGENOM" id="CLU_054243_5_0_1"/>
<dbReference type="eggNOG" id="ENOG502T2Z8">
    <property type="taxonomic scope" value="Eukaryota"/>
</dbReference>
<dbReference type="OMA" id="KYAWADD"/>
<accession>M2M8A4</accession>
<protein>
    <recommendedName>
        <fullName evidence="2">BTB domain-containing protein</fullName>
    </recommendedName>
</protein>
<evidence type="ECO:0000256" key="1">
    <source>
        <dbReference type="SAM" id="MobiDB-lite"/>
    </source>
</evidence>
<sequence length="219" mass="23968">MLPPATPVTHHRASSLVDLSSSPQQPPPSLPVALIDLGGDVILTVGPEETAVRVKVSKAPLALVSKVFATLLGPAFREGADIAALKDIALPDDDPKVMRTMLEILHMRFAVPKTALPGKELLGLAIVADKYDCVRALQMSLESIFPKRVATHGSFEELGDLINASYILDHPHLFEQYTQDAVKRYSRPYKQFGQSDVTQQVPEHLWCMLSYKAGNECLS</sequence>
<evidence type="ECO:0000259" key="2">
    <source>
        <dbReference type="PROSITE" id="PS50097"/>
    </source>
</evidence>
<dbReference type="OrthoDB" id="5361286at2759"/>
<dbReference type="Gene3D" id="3.30.710.10">
    <property type="entry name" value="Potassium Channel Kv1.1, Chain A"/>
    <property type="match status" value="1"/>
</dbReference>
<dbReference type="KEGG" id="bcom:BAUCODRAFT_76882"/>